<protein>
    <recommendedName>
        <fullName evidence="2">PdxS/SNZ N-terminal domain-containing protein</fullName>
    </recommendedName>
</protein>
<accession>X1BHP3</accession>
<dbReference type="InterPro" id="IPR001852">
    <property type="entry name" value="PdxS/SNZ"/>
</dbReference>
<dbReference type="EMBL" id="BART01019237">
    <property type="protein sequence ID" value="GAG83633.1"/>
    <property type="molecule type" value="Genomic_DNA"/>
</dbReference>
<dbReference type="InterPro" id="IPR013785">
    <property type="entry name" value="Aldolase_TIM"/>
</dbReference>
<dbReference type="Gene3D" id="3.20.20.70">
    <property type="entry name" value="Aldolase class I"/>
    <property type="match status" value="1"/>
</dbReference>
<dbReference type="PROSITE" id="PS51129">
    <property type="entry name" value="PDXS_SNZ_2"/>
    <property type="match status" value="1"/>
</dbReference>
<comment type="caution">
    <text evidence="3">The sequence shown here is derived from an EMBL/GenBank/DDBJ whole genome shotgun (WGS) entry which is preliminary data.</text>
</comment>
<evidence type="ECO:0000256" key="1">
    <source>
        <dbReference type="ARBA" id="ARBA00007281"/>
    </source>
</evidence>
<dbReference type="Pfam" id="PF01680">
    <property type="entry name" value="SOR_SNZ"/>
    <property type="match status" value="1"/>
</dbReference>
<evidence type="ECO:0000313" key="3">
    <source>
        <dbReference type="EMBL" id="GAG83633.1"/>
    </source>
</evidence>
<gene>
    <name evidence="3" type="ORF">S01H4_36062</name>
</gene>
<name>X1BHP3_9ZZZZ</name>
<evidence type="ECO:0000259" key="2">
    <source>
        <dbReference type="Pfam" id="PF01680"/>
    </source>
</evidence>
<proteinExistence type="inferred from homology"/>
<reference evidence="3" key="1">
    <citation type="journal article" date="2014" name="Front. Microbiol.">
        <title>High frequency of phylogenetically diverse reductive dehalogenase-homologous genes in deep subseafloor sedimentary metagenomes.</title>
        <authorList>
            <person name="Kawai M."/>
            <person name="Futagami T."/>
            <person name="Toyoda A."/>
            <person name="Takaki Y."/>
            <person name="Nishi S."/>
            <person name="Hori S."/>
            <person name="Arai W."/>
            <person name="Tsubouchi T."/>
            <person name="Morono Y."/>
            <person name="Uchiyama I."/>
            <person name="Ito T."/>
            <person name="Fujiyama A."/>
            <person name="Inagaki F."/>
            <person name="Takami H."/>
        </authorList>
    </citation>
    <scope>NUCLEOTIDE SEQUENCE</scope>
    <source>
        <strain evidence="3">Expedition CK06-06</strain>
    </source>
</reference>
<sequence length="61" mass="6173">MEKGTFEIKLGLSEMLKGGVIMDVVNAEHAKIAASAGVATPPAAKLGTDNLPSSAVFLTSS</sequence>
<organism evidence="3">
    <name type="scientific">marine sediment metagenome</name>
    <dbReference type="NCBI Taxonomy" id="412755"/>
    <lineage>
        <taxon>unclassified sequences</taxon>
        <taxon>metagenomes</taxon>
        <taxon>ecological metagenomes</taxon>
    </lineage>
</organism>
<comment type="similarity">
    <text evidence="1">Belongs to the PdxS/SNZ family.</text>
</comment>
<dbReference type="GO" id="GO:0042823">
    <property type="term" value="P:pyridoxal phosphate biosynthetic process"/>
    <property type="evidence" value="ECO:0007669"/>
    <property type="project" value="InterPro"/>
</dbReference>
<dbReference type="AlphaFoldDB" id="X1BHP3"/>
<dbReference type="InterPro" id="IPR033755">
    <property type="entry name" value="PdxS/SNZ_N"/>
</dbReference>
<feature type="domain" description="PdxS/SNZ N-terminal" evidence="2">
    <location>
        <begin position="6"/>
        <end position="39"/>
    </location>
</feature>